<organism evidence="1 2">
    <name type="scientific">Thelohanellus kitauei</name>
    <name type="common">Myxosporean</name>
    <dbReference type="NCBI Taxonomy" id="669202"/>
    <lineage>
        <taxon>Eukaryota</taxon>
        <taxon>Metazoa</taxon>
        <taxon>Cnidaria</taxon>
        <taxon>Myxozoa</taxon>
        <taxon>Myxosporea</taxon>
        <taxon>Bivalvulida</taxon>
        <taxon>Platysporina</taxon>
        <taxon>Myxobolidae</taxon>
        <taxon>Thelohanellus</taxon>
    </lineage>
</organism>
<gene>
    <name evidence="1" type="ORF">RF11_07309</name>
</gene>
<reference evidence="1 2" key="1">
    <citation type="journal article" date="2014" name="Genome Biol. Evol.">
        <title>The genome of the myxosporean Thelohanellus kitauei shows adaptations to nutrient acquisition within its fish host.</title>
        <authorList>
            <person name="Yang Y."/>
            <person name="Xiong J."/>
            <person name="Zhou Z."/>
            <person name="Huo F."/>
            <person name="Miao W."/>
            <person name="Ran C."/>
            <person name="Liu Y."/>
            <person name="Zhang J."/>
            <person name="Feng J."/>
            <person name="Wang M."/>
            <person name="Wang M."/>
            <person name="Wang L."/>
            <person name="Yao B."/>
        </authorList>
    </citation>
    <scope>NUCLEOTIDE SEQUENCE [LARGE SCALE GENOMIC DNA]</scope>
    <source>
        <strain evidence="1">Wuqing</strain>
    </source>
</reference>
<accession>A0A0C2JEN2</accession>
<protein>
    <submittedName>
        <fullName evidence="1">Uncharacterized protein</fullName>
    </submittedName>
</protein>
<evidence type="ECO:0000313" key="2">
    <source>
        <dbReference type="Proteomes" id="UP000031668"/>
    </source>
</evidence>
<name>A0A0C2JEN2_THEKT</name>
<sequence length="100" mass="11556">MSFDFILCKGECIHSTDYFLDMDNIPSFKDVYDPSVIPFFKLIIDKIIQSIDFTHGNAFEIILDFNWLNSYQSVSSQNYLLNQQDDRDKILKCGQKMGGG</sequence>
<evidence type="ECO:0000313" key="1">
    <source>
        <dbReference type="EMBL" id="KII67683.1"/>
    </source>
</evidence>
<dbReference type="Proteomes" id="UP000031668">
    <property type="component" value="Unassembled WGS sequence"/>
</dbReference>
<proteinExistence type="predicted"/>
<keyword evidence="2" id="KW-1185">Reference proteome</keyword>
<comment type="caution">
    <text evidence="1">The sequence shown here is derived from an EMBL/GenBank/DDBJ whole genome shotgun (WGS) entry which is preliminary data.</text>
</comment>
<dbReference type="AlphaFoldDB" id="A0A0C2JEN2"/>
<dbReference type="EMBL" id="JWZT01003122">
    <property type="protein sequence ID" value="KII67683.1"/>
    <property type="molecule type" value="Genomic_DNA"/>
</dbReference>